<feature type="compositionally biased region" description="Low complexity" evidence="1">
    <location>
        <begin position="272"/>
        <end position="286"/>
    </location>
</feature>
<evidence type="ECO:0000256" key="1">
    <source>
        <dbReference type="SAM" id="MobiDB-lite"/>
    </source>
</evidence>
<keyword evidence="2" id="KW-0472">Membrane</keyword>
<dbReference type="AlphaFoldDB" id="A0A9X3MQC7"/>
<feature type="transmembrane region" description="Helical" evidence="2">
    <location>
        <begin position="88"/>
        <end position="113"/>
    </location>
</feature>
<keyword evidence="2" id="KW-0812">Transmembrane</keyword>
<accession>A0A9X3MQC7</accession>
<keyword evidence="4" id="KW-1185">Reference proteome</keyword>
<keyword evidence="2" id="KW-1133">Transmembrane helix</keyword>
<comment type="caution">
    <text evidence="3">The sequence shown here is derived from an EMBL/GenBank/DDBJ whole genome shotgun (WGS) entry which is preliminary data.</text>
</comment>
<feature type="transmembrane region" description="Helical" evidence="2">
    <location>
        <begin position="208"/>
        <end position="241"/>
    </location>
</feature>
<evidence type="ECO:0000313" key="4">
    <source>
        <dbReference type="Proteomes" id="UP001149140"/>
    </source>
</evidence>
<evidence type="ECO:0000313" key="3">
    <source>
        <dbReference type="EMBL" id="MDA0159318.1"/>
    </source>
</evidence>
<reference evidence="3" key="1">
    <citation type="submission" date="2022-10" db="EMBL/GenBank/DDBJ databases">
        <title>The WGS of Solirubrobacter ginsenosidimutans DSM 21036.</title>
        <authorList>
            <person name="Jiang Z."/>
        </authorList>
    </citation>
    <scope>NUCLEOTIDE SEQUENCE</scope>
    <source>
        <strain evidence="3">DSM 21036</strain>
    </source>
</reference>
<dbReference type="RefSeq" id="WP_270037995.1">
    <property type="nucleotide sequence ID" value="NZ_JAPDOD010000002.1"/>
</dbReference>
<gene>
    <name evidence="3" type="ORF">OM076_03490</name>
</gene>
<protein>
    <recommendedName>
        <fullName evidence="5">DUF4386 family protein</fullName>
    </recommendedName>
</protein>
<feature type="region of interest" description="Disordered" evidence="1">
    <location>
        <begin position="254"/>
        <end position="295"/>
    </location>
</feature>
<sequence length="295" mass="31720">MTAEPEPAIANPEQQLAWEKRHRQRAGIAALVGALGLLAFYVLQQVLQRDMPKVSGLETLVRAAKPGDVGALPSLQNAFFEYLDTKTVLVILIGLGGFIGWLGVAWCVGFLGVATRSRLPVFRRFIIYVPIVGGVVLGISVLMSQLGSLQVVSEYLDSNRTVQAATDADNGLIVYARLLYQLGTLLLAVGLVLVALNAMRVGLLTRMLGYIGIASGAMMVLFPLPIVQIFWLGALGFVLLGRWPGGDLPAWATGDAVPWPTPERPPPRQRRGAPAATPAAESGPAPARRKRKKRN</sequence>
<feature type="transmembrane region" description="Helical" evidence="2">
    <location>
        <begin position="178"/>
        <end position="196"/>
    </location>
</feature>
<dbReference type="EMBL" id="JAPDOD010000002">
    <property type="protein sequence ID" value="MDA0159318.1"/>
    <property type="molecule type" value="Genomic_DNA"/>
</dbReference>
<feature type="transmembrane region" description="Helical" evidence="2">
    <location>
        <begin position="125"/>
        <end position="146"/>
    </location>
</feature>
<feature type="transmembrane region" description="Helical" evidence="2">
    <location>
        <begin position="26"/>
        <end position="43"/>
    </location>
</feature>
<proteinExistence type="predicted"/>
<evidence type="ECO:0008006" key="5">
    <source>
        <dbReference type="Google" id="ProtNLM"/>
    </source>
</evidence>
<evidence type="ECO:0000256" key="2">
    <source>
        <dbReference type="SAM" id="Phobius"/>
    </source>
</evidence>
<dbReference type="Proteomes" id="UP001149140">
    <property type="component" value="Unassembled WGS sequence"/>
</dbReference>
<organism evidence="3 4">
    <name type="scientific">Solirubrobacter ginsenosidimutans</name>
    <dbReference type="NCBI Taxonomy" id="490573"/>
    <lineage>
        <taxon>Bacteria</taxon>
        <taxon>Bacillati</taxon>
        <taxon>Actinomycetota</taxon>
        <taxon>Thermoleophilia</taxon>
        <taxon>Solirubrobacterales</taxon>
        <taxon>Solirubrobacteraceae</taxon>
        <taxon>Solirubrobacter</taxon>
    </lineage>
</organism>
<name>A0A9X3MQC7_9ACTN</name>